<organism evidence="18 19">
    <name type="scientific">Dinothrombium tinctorium</name>
    <dbReference type="NCBI Taxonomy" id="1965070"/>
    <lineage>
        <taxon>Eukaryota</taxon>
        <taxon>Metazoa</taxon>
        <taxon>Ecdysozoa</taxon>
        <taxon>Arthropoda</taxon>
        <taxon>Chelicerata</taxon>
        <taxon>Arachnida</taxon>
        <taxon>Acari</taxon>
        <taxon>Acariformes</taxon>
        <taxon>Trombidiformes</taxon>
        <taxon>Prostigmata</taxon>
        <taxon>Anystina</taxon>
        <taxon>Parasitengona</taxon>
        <taxon>Trombidioidea</taxon>
        <taxon>Trombidiidae</taxon>
        <taxon>Dinothrombium</taxon>
    </lineage>
</organism>
<evidence type="ECO:0000313" key="19">
    <source>
        <dbReference type="Proteomes" id="UP000285301"/>
    </source>
</evidence>
<keyword evidence="19" id="KW-1185">Reference proteome</keyword>
<dbReference type="InterPro" id="IPR001054">
    <property type="entry name" value="A/G_cyclase"/>
</dbReference>
<dbReference type="STRING" id="1965070.A0A3S3QT98"/>
<dbReference type="Gene3D" id="3.30.70.1230">
    <property type="entry name" value="Nucleotide cyclase"/>
    <property type="match status" value="2"/>
</dbReference>
<dbReference type="Gene3D" id="6.10.250.780">
    <property type="match status" value="1"/>
</dbReference>
<evidence type="ECO:0000256" key="10">
    <source>
        <dbReference type="ARBA" id="ARBA00022989"/>
    </source>
</evidence>
<dbReference type="EC" id="4.6.1.1" evidence="4"/>
<dbReference type="InterPro" id="IPR018297">
    <property type="entry name" value="A/G_cyclase_CS"/>
</dbReference>
<name>A0A3S3QT98_9ACAR</name>
<dbReference type="PANTHER" id="PTHR45627">
    <property type="entry name" value="ADENYLATE CYCLASE TYPE 1"/>
    <property type="match status" value="1"/>
</dbReference>
<dbReference type="GO" id="GO:0007189">
    <property type="term" value="P:adenylate cyclase-activating G protein-coupled receptor signaling pathway"/>
    <property type="evidence" value="ECO:0007669"/>
    <property type="project" value="TreeGrafter"/>
</dbReference>
<keyword evidence="9" id="KW-0460">Magnesium</keyword>
<keyword evidence="6" id="KW-0479">Metal-binding</keyword>
<dbReference type="GO" id="GO:0006171">
    <property type="term" value="P:cAMP biosynthetic process"/>
    <property type="evidence" value="ECO:0007669"/>
    <property type="project" value="UniProtKB-KW"/>
</dbReference>
<keyword evidence="5 16" id="KW-0812">Transmembrane</keyword>
<dbReference type="FunFam" id="3.30.70.1230:FF:000006">
    <property type="entry name" value="Adenylate cyclase"/>
    <property type="match status" value="1"/>
</dbReference>
<evidence type="ECO:0000256" key="7">
    <source>
        <dbReference type="ARBA" id="ARBA00022741"/>
    </source>
</evidence>
<evidence type="ECO:0000256" key="6">
    <source>
        <dbReference type="ARBA" id="ARBA00022723"/>
    </source>
</evidence>
<dbReference type="InterPro" id="IPR029787">
    <property type="entry name" value="Nucleotide_cyclase"/>
</dbReference>
<evidence type="ECO:0000256" key="3">
    <source>
        <dbReference type="ARBA" id="ARBA00004141"/>
    </source>
</evidence>
<protein>
    <recommendedName>
        <fullName evidence="4">adenylate cyclase</fullName>
        <ecNumber evidence="4">4.6.1.1</ecNumber>
    </recommendedName>
</protein>
<dbReference type="SUPFAM" id="SSF55073">
    <property type="entry name" value="Nucleotide cyclase"/>
    <property type="match status" value="2"/>
</dbReference>
<dbReference type="Proteomes" id="UP000285301">
    <property type="component" value="Unassembled WGS sequence"/>
</dbReference>
<evidence type="ECO:0000256" key="8">
    <source>
        <dbReference type="ARBA" id="ARBA00022840"/>
    </source>
</evidence>
<dbReference type="GO" id="GO:0005886">
    <property type="term" value="C:plasma membrane"/>
    <property type="evidence" value="ECO:0007669"/>
    <property type="project" value="TreeGrafter"/>
</dbReference>
<dbReference type="GO" id="GO:0035556">
    <property type="term" value="P:intracellular signal transduction"/>
    <property type="evidence" value="ECO:0007669"/>
    <property type="project" value="InterPro"/>
</dbReference>
<comment type="similarity">
    <text evidence="14">Belongs to the adenylyl cyclase class-4/guanylyl cyclase family.</text>
</comment>
<keyword evidence="7" id="KW-0547">Nucleotide-binding</keyword>
<dbReference type="CDD" id="cd07302">
    <property type="entry name" value="CHD"/>
    <property type="match status" value="2"/>
</dbReference>
<dbReference type="AlphaFoldDB" id="A0A3S3QT98"/>
<feature type="transmembrane region" description="Helical" evidence="16">
    <location>
        <begin position="259"/>
        <end position="283"/>
    </location>
</feature>
<feature type="domain" description="Guanylate cyclase" evidence="17">
    <location>
        <begin position="1"/>
        <end position="52"/>
    </location>
</feature>
<keyword evidence="12 16" id="KW-0472">Membrane</keyword>
<dbReference type="GO" id="GO:0005524">
    <property type="term" value="F:ATP binding"/>
    <property type="evidence" value="ECO:0007669"/>
    <property type="project" value="UniProtKB-KW"/>
</dbReference>
<evidence type="ECO:0000256" key="13">
    <source>
        <dbReference type="ARBA" id="ARBA00023239"/>
    </source>
</evidence>
<dbReference type="EMBL" id="NCKU01000923">
    <property type="protein sequence ID" value="RWS13668.1"/>
    <property type="molecule type" value="Genomic_DNA"/>
</dbReference>
<accession>A0A3S3QT98</accession>
<feature type="transmembrane region" description="Helical" evidence="16">
    <location>
        <begin position="336"/>
        <end position="356"/>
    </location>
</feature>
<keyword evidence="11" id="KW-0115">cAMP biosynthesis</keyword>
<evidence type="ECO:0000256" key="4">
    <source>
        <dbReference type="ARBA" id="ARBA00012201"/>
    </source>
</evidence>
<evidence type="ECO:0000256" key="12">
    <source>
        <dbReference type="ARBA" id="ARBA00023136"/>
    </source>
</evidence>
<keyword evidence="15" id="KW-0175">Coiled coil</keyword>
<keyword evidence="13 14" id="KW-0456">Lyase</keyword>
<reference evidence="18 19" key="1">
    <citation type="journal article" date="2018" name="Gigascience">
        <title>Genomes of trombidid mites reveal novel predicted allergens and laterally-transferred genes associated with secondary metabolism.</title>
        <authorList>
            <person name="Dong X."/>
            <person name="Chaisiri K."/>
            <person name="Xia D."/>
            <person name="Armstrong S.D."/>
            <person name="Fang Y."/>
            <person name="Donnelly M.J."/>
            <person name="Kadowaki T."/>
            <person name="McGarry J.W."/>
            <person name="Darby A.C."/>
            <person name="Makepeace B.L."/>
        </authorList>
    </citation>
    <scope>NUCLEOTIDE SEQUENCE [LARGE SCALE GENOMIC DNA]</scope>
    <source>
        <strain evidence="18">UoL-WK</strain>
    </source>
</reference>
<feature type="transmembrane region" description="Helical" evidence="16">
    <location>
        <begin position="313"/>
        <end position="331"/>
    </location>
</feature>
<keyword evidence="8" id="KW-0067">ATP-binding</keyword>
<dbReference type="SMART" id="SM00044">
    <property type="entry name" value="CYCc"/>
    <property type="match status" value="1"/>
</dbReference>
<feature type="domain" description="Guanylate cyclase" evidence="17">
    <location>
        <begin position="463"/>
        <end position="608"/>
    </location>
</feature>
<evidence type="ECO:0000256" key="2">
    <source>
        <dbReference type="ARBA" id="ARBA00001946"/>
    </source>
</evidence>
<sequence length="660" mass="73983">MKKDLSVREQTKSTVDMRVGVHTGGVLAGVLGQRQWQFDVYSKDVELANKMESGGLPGRVHISEKTLSFLNGEFEVSNGDGASREEAIRLSGMKTYLIERVIKPGTLDAIVQNSSNANINNEEDAVKESLIGPSGEIRNVEEYNRRLRHELLNRDNDKNVVKNTSLLTLSFKDDNYEHQYRNSTDITGCVSLLGLPLTLSCCLLVYFLIGPMRLITYLVLLLSSGILVATATICASPIFCNSVPKPLASISQAVQEKAWIRLVIVISMIVIWIGAHIVTNVFYDGERQSFKNVANLSSQNTTVDLDLDESCQIPSYLVYFCVLAMLGVTAVKRIGYLVKMFVIFTLVIVQCCLNLLQLKEKFQHYDSRTYSNGYQIGHEVTLSIVIASIALALFIINRQFEVMSRRLFLWQKEVEEQKEKVADMRKKNEALLYNILPPHVASHFLGKRKKDDELYSKSYDAVGVLFAAMPNFSDFYTEESVNNQGLECLRFLNEVISDYDALLENAKFKDIIKIKTIGATYMAASGLNNDQEIKSDAPVKEKWAHLAQLTEFALSLKETLNNINKESFNNFVLRMGINQGPITAGVIGARKPHYDMWGNTVNVASRMESTGKAGCIQVVEETARILEEFGYVFEQRGLVSVKGKGKLMTYYLVGKKPPIT</sequence>
<evidence type="ECO:0000256" key="9">
    <source>
        <dbReference type="ARBA" id="ARBA00022842"/>
    </source>
</evidence>
<keyword evidence="10 16" id="KW-1133">Transmembrane helix</keyword>
<dbReference type="PROSITE" id="PS00452">
    <property type="entry name" value="GUANYLATE_CYCLASE_1"/>
    <property type="match status" value="1"/>
</dbReference>
<dbReference type="PROSITE" id="PS50125">
    <property type="entry name" value="GUANYLATE_CYCLASE_2"/>
    <property type="match status" value="2"/>
</dbReference>
<evidence type="ECO:0000256" key="16">
    <source>
        <dbReference type="SAM" id="Phobius"/>
    </source>
</evidence>
<dbReference type="OrthoDB" id="10261550at2759"/>
<proteinExistence type="inferred from homology"/>
<dbReference type="GO" id="GO:0046872">
    <property type="term" value="F:metal ion binding"/>
    <property type="evidence" value="ECO:0007669"/>
    <property type="project" value="UniProtKB-KW"/>
</dbReference>
<comment type="catalytic activity">
    <reaction evidence="1">
        <text>ATP = 3',5'-cyclic AMP + diphosphate</text>
        <dbReference type="Rhea" id="RHEA:15389"/>
        <dbReference type="ChEBI" id="CHEBI:30616"/>
        <dbReference type="ChEBI" id="CHEBI:33019"/>
        <dbReference type="ChEBI" id="CHEBI:58165"/>
        <dbReference type="EC" id="4.6.1.1"/>
    </reaction>
</comment>
<evidence type="ECO:0000259" key="17">
    <source>
        <dbReference type="PROSITE" id="PS50125"/>
    </source>
</evidence>
<feature type="coiled-coil region" evidence="15">
    <location>
        <begin position="407"/>
        <end position="434"/>
    </location>
</feature>
<evidence type="ECO:0000256" key="15">
    <source>
        <dbReference type="SAM" id="Coils"/>
    </source>
</evidence>
<gene>
    <name evidence="18" type="ORF">B4U79_02894</name>
</gene>
<evidence type="ECO:0000256" key="14">
    <source>
        <dbReference type="RuleBase" id="RU000405"/>
    </source>
</evidence>
<feature type="transmembrane region" description="Helical" evidence="16">
    <location>
        <begin position="215"/>
        <end position="239"/>
    </location>
</feature>
<comment type="subcellular location">
    <subcellularLocation>
        <location evidence="3">Membrane</location>
        <topology evidence="3">Multi-pass membrane protein</topology>
    </subcellularLocation>
</comment>
<dbReference type="PANTHER" id="PTHR45627:SF30">
    <property type="entry name" value="ADENYLATE CYCLASE TYPE 3"/>
    <property type="match status" value="1"/>
</dbReference>
<evidence type="ECO:0000256" key="1">
    <source>
        <dbReference type="ARBA" id="ARBA00001593"/>
    </source>
</evidence>
<feature type="transmembrane region" description="Helical" evidence="16">
    <location>
        <begin position="186"/>
        <end position="209"/>
    </location>
</feature>
<dbReference type="GO" id="GO:0004016">
    <property type="term" value="F:adenylate cyclase activity"/>
    <property type="evidence" value="ECO:0007669"/>
    <property type="project" value="UniProtKB-EC"/>
</dbReference>
<comment type="cofactor">
    <cofactor evidence="2">
        <name>Mg(2+)</name>
        <dbReference type="ChEBI" id="CHEBI:18420"/>
    </cofactor>
</comment>
<evidence type="ECO:0000256" key="5">
    <source>
        <dbReference type="ARBA" id="ARBA00022692"/>
    </source>
</evidence>
<comment type="caution">
    <text evidence="18">The sequence shown here is derived from an EMBL/GenBank/DDBJ whole genome shotgun (WGS) entry which is preliminary data.</text>
</comment>
<dbReference type="Pfam" id="PF00211">
    <property type="entry name" value="Guanylate_cyc"/>
    <property type="match status" value="2"/>
</dbReference>
<evidence type="ECO:0000313" key="18">
    <source>
        <dbReference type="EMBL" id="RWS13668.1"/>
    </source>
</evidence>
<evidence type="ECO:0000256" key="11">
    <source>
        <dbReference type="ARBA" id="ARBA00022998"/>
    </source>
</evidence>
<feature type="transmembrane region" description="Helical" evidence="16">
    <location>
        <begin position="376"/>
        <end position="396"/>
    </location>
</feature>